<feature type="coiled-coil region" evidence="1">
    <location>
        <begin position="499"/>
        <end position="533"/>
    </location>
</feature>
<dbReference type="PATRIC" id="fig|587753.10.peg.2934"/>
<feature type="domain" description="ABC-type uncharacterised transport system" evidence="2">
    <location>
        <begin position="170"/>
        <end position="465"/>
    </location>
</feature>
<dbReference type="InterPro" id="IPR055396">
    <property type="entry name" value="DUF7088"/>
</dbReference>
<keyword evidence="1" id="KW-0175">Coiled coil</keyword>
<dbReference type="Proteomes" id="UP000032748">
    <property type="component" value="Chromosome"/>
</dbReference>
<feature type="domain" description="DUF7088" evidence="3">
    <location>
        <begin position="31"/>
        <end position="119"/>
    </location>
</feature>
<sequence>MLCLSGLALLLPGLNLGLAPCLQDARWDLTEDQLYSVSQGTLAIIRALPEPVELTLYFSREQAKAAVSLRSYAQRVQALLREYERRSRGRLNLKVVDPAPFSREEEQARSHGLQSLSAAMDAPMYFGLVASSDKDHWKSLPLFSIDEQNFLEYDISRLLQSLGQPEKPGLGLISTLPVEGDEDPSAPHLRPRWQVMVEIHKAFEVKELSGETQVIPDDLRVLMLVHPKRLSRETLRAIDQFVLRGGRLLVFVDPYSEQDPGESYFGIPSKDKASTLTALLGAWGLRLRSAVVVADDEYGQYVNLPGQPRPVWQPTALTLPGAAMNPQDVVTAGLTGINLSTAGVLEPTHGASTRFTPLLSSSAGAGTLPTSRLDHLTDPAQLASQFETAAQRLALAARIEGPAHSAYVQREHARPGELSESAGIHVIAVADTDVLSDSTWIELQSRNGATLAMPWADNGNFVLNALDNLSGSDELIGLRSRGHFSRTFGLVEQMQGQARARLHRMNAELQGRLEETDRQLARLQHENQSNDQLSAEQQATMMRFTEERQAIEAQMRRTARASNLEIERLGEWLKAVNIALVPLLIGLLGAGRWASAALSRRAISRR</sequence>
<evidence type="ECO:0000256" key="1">
    <source>
        <dbReference type="SAM" id="Coils"/>
    </source>
</evidence>
<name>A0A0D5Y004_9PSED</name>
<reference evidence="4 5" key="1">
    <citation type="journal article" date="2015" name="Mol. Plant Microbe Interact.">
        <title>Comparative Genomic Analysis of Pseudomonas chlororaphis PCL1606 Reveals New Insight into Antifungal Compounds Involved in Biocontrol.</title>
        <authorList>
            <person name="Calderon C.E."/>
            <person name="Ramos C."/>
            <person name="de Vicente A."/>
            <person name="Cazorla F.M."/>
        </authorList>
    </citation>
    <scope>NUCLEOTIDE SEQUENCE [LARGE SCALE GENOMIC DNA]</scope>
    <source>
        <strain evidence="4 5">PCL1606</strain>
    </source>
</reference>
<evidence type="ECO:0000313" key="4">
    <source>
        <dbReference type="EMBL" id="AKA24395.1"/>
    </source>
</evidence>
<dbReference type="Pfam" id="PF23357">
    <property type="entry name" value="DUF7088"/>
    <property type="match status" value="1"/>
</dbReference>
<dbReference type="InterPro" id="IPR019196">
    <property type="entry name" value="ABC_transp_unknown"/>
</dbReference>
<accession>A0A0D5Y004</accession>
<organism evidence="4 5">
    <name type="scientific">Pseudomonas chlororaphis</name>
    <dbReference type="NCBI Taxonomy" id="587753"/>
    <lineage>
        <taxon>Bacteria</taxon>
        <taxon>Pseudomonadati</taxon>
        <taxon>Pseudomonadota</taxon>
        <taxon>Gammaproteobacteria</taxon>
        <taxon>Pseudomonadales</taxon>
        <taxon>Pseudomonadaceae</taxon>
        <taxon>Pseudomonas</taxon>
    </lineage>
</organism>
<proteinExistence type="predicted"/>
<dbReference type="AlphaFoldDB" id="A0A0D5Y004"/>
<dbReference type="EMBL" id="CP011110">
    <property type="protein sequence ID" value="AKA24395.1"/>
    <property type="molecule type" value="Genomic_DNA"/>
</dbReference>
<protein>
    <submittedName>
        <fullName evidence="4">Uncharacterized protein</fullName>
    </submittedName>
</protein>
<evidence type="ECO:0000259" key="3">
    <source>
        <dbReference type="Pfam" id="PF23357"/>
    </source>
</evidence>
<evidence type="ECO:0000313" key="5">
    <source>
        <dbReference type="Proteomes" id="UP000032748"/>
    </source>
</evidence>
<dbReference type="KEGG" id="pcz:PCL1606_29440"/>
<gene>
    <name evidence="4" type="ORF">PCL1606_29440</name>
</gene>
<dbReference type="Pfam" id="PF09822">
    <property type="entry name" value="ABC_transp_aux"/>
    <property type="match status" value="1"/>
</dbReference>
<evidence type="ECO:0000259" key="2">
    <source>
        <dbReference type="Pfam" id="PF09822"/>
    </source>
</evidence>